<feature type="transmembrane region" description="Helical" evidence="1">
    <location>
        <begin position="46"/>
        <end position="66"/>
    </location>
</feature>
<proteinExistence type="predicted"/>
<feature type="transmembrane region" description="Helical" evidence="1">
    <location>
        <begin position="87"/>
        <end position="114"/>
    </location>
</feature>
<dbReference type="AlphaFoldDB" id="A0A0G4EXQ7"/>
<reference evidence="2 3" key="1">
    <citation type="submission" date="2014-11" db="EMBL/GenBank/DDBJ databases">
        <authorList>
            <person name="Zhu J."/>
            <person name="Qi W."/>
            <person name="Song R."/>
        </authorList>
    </citation>
    <scope>NUCLEOTIDE SEQUENCE [LARGE SCALE GENOMIC DNA]</scope>
</reference>
<keyword evidence="1" id="KW-0472">Membrane</keyword>
<organism evidence="2 3">
    <name type="scientific">Vitrella brassicaformis (strain CCMP3155)</name>
    <dbReference type="NCBI Taxonomy" id="1169540"/>
    <lineage>
        <taxon>Eukaryota</taxon>
        <taxon>Sar</taxon>
        <taxon>Alveolata</taxon>
        <taxon>Colpodellida</taxon>
        <taxon>Vitrellaceae</taxon>
        <taxon>Vitrella</taxon>
    </lineage>
</organism>
<dbReference type="VEuPathDB" id="CryptoDB:Vbra_13859"/>
<dbReference type="EMBL" id="CDMY01000340">
    <property type="protein sequence ID" value="CEM03394.1"/>
    <property type="molecule type" value="Genomic_DNA"/>
</dbReference>
<accession>A0A0G4EXQ7</accession>
<sequence>MHTFPTDTLSDDLAHNSLTLPAPPPTEAAAPLQPDDVSWDILLRDLTSIGIFFSTGTIALLLRRVLDAVDEWRRTRARADERAGAAFQRAFVAQLIFLTACTVWLQGIGFLYWMAWEEVAREEIHGGKRPYCDVTTLNLLLLGSFLLWDALFHLQFALALLCPLYLLGCTFLAFERPTPPSYSPSKRIETDDCPICLMEFRWWHTKVIPPTGHASCRLHPIHLKCFLFISQRSFWERPPIPSLLCPFCKREISDEVVVFDWHLPYAIIVALTWLRVALQWLGRRLGTALMVGAQAVISRVSRPPRKRSILPLTAEEEDHLLSPRDGSSSSLARSPSFPCTRCAFMFVPRMCGGFGSSSRTVRLSMTPSSRASRAMQPLPVSYGLSNEASEPSQGSRRLHRQMSLPCLC</sequence>
<name>A0A0G4EXQ7_VITBC</name>
<keyword evidence="3" id="KW-1185">Reference proteome</keyword>
<protein>
    <submittedName>
        <fullName evidence="2">Uncharacterized protein</fullName>
    </submittedName>
</protein>
<evidence type="ECO:0000313" key="3">
    <source>
        <dbReference type="Proteomes" id="UP000041254"/>
    </source>
</evidence>
<evidence type="ECO:0000313" key="2">
    <source>
        <dbReference type="EMBL" id="CEM03394.1"/>
    </source>
</evidence>
<keyword evidence="1" id="KW-0812">Transmembrane</keyword>
<dbReference type="Proteomes" id="UP000041254">
    <property type="component" value="Unassembled WGS sequence"/>
</dbReference>
<feature type="transmembrane region" description="Helical" evidence="1">
    <location>
        <begin position="156"/>
        <end position="174"/>
    </location>
</feature>
<gene>
    <name evidence="2" type="ORF">Vbra_13859</name>
</gene>
<keyword evidence="1" id="KW-1133">Transmembrane helix</keyword>
<evidence type="ECO:0000256" key="1">
    <source>
        <dbReference type="SAM" id="Phobius"/>
    </source>
</evidence>
<dbReference type="InParanoid" id="A0A0G4EXQ7"/>